<comment type="subunit">
    <text evidence="8">Monomer.</text>
</comment>
<dbReference type="PANTHER" id="PTHR14217">
    <property type="entry name" value="INOSITOL-TETRAKISPHOSPHATE 1-KINASE"/>
    <property type="match status" value="1"/>
</dbReference>
<evidence type="ECO:0000256" key="4">
    <source>
        <dbReference type="ARBA" id="ARBA00022741"/>
    </source>
</evidence>
<feature type="binding site" evidence="9">
    <location>
        <position position="299"/>
    </location>
    <ligand>
        <name>1D-myo-inositol 1,3,4-trisphosphate</name>
        <dbReference type="ChEBI" id="CHEBI:58414"/>
    </ligand>
</feature>
<dbReference type="RefSeq" id="XP_004208876.1">
    <property type="nucleotide sequence ID" value="XM_004208828.2"/>
</dbReference>
<comment type="catalytic activity">
    <reaction evidence="8">
        <text>1D-myo-inositol 3,4,5,6-tetrakisphosphate + ATP = 1D-myo-inositol 1,3,4,5,6-pentakisphosphate + ADP + H(+)</text>
        <dbReference type="Rhea" id="RHEA:12452"/>
        <dbReference type="ChEBI" id="CHEBI:15378"/>
        <dbReference type="ChEBI" id="CHEBI:30616"/>
        <dbReference type="ChEBI" id="CHEBI:57539"/>
        <dbReference type="ChEBI" id="CHEBI:57733"/>
        <dbReference type="ChEBI" id="CHEBI:456216"/>
        <dbReference type="EC" id="2.7.1.134"/>
    </reaction>
</comment>
<dbReference type="GeneID" id="100215092"/>
<feature type="binding site" evidence="9">
    <location>
        <position position="209"/>
    </location>
    <ligand>
        <name>ATP</name>
        <dbReference type="ChEBI" id="CHEBI:30616"/>
    </ligand>
</feature>
<evidence type="ECO:0000313" key="15">
    <source>
        <dbReference type="RefSeq" id="XP_065659286.1"/>
    </source>
</evidence>
<dbReference type="RefSeq" id="XP_065659288.1">
    <property type="nucleotide sequence ID" value="XM_065803216.1"/>
</dbReference>
<dbReference type="RefSeq" id="XP_065659291.1">
    <property type="nucleotide sequence ID" value="XM_065803219.1"/>
</dbReference>
<feature type="binding site" evidence="10">
    <location>
        <position position="297"/>
    </location>
    <ligand>
        <name>Mg(2+)</name>
        <dbReference type="ChEBI" id="CHEBI:18420"/>
        <label>2</label>
    </ligand>
</feature>
<evidence type="ECO:0000313" key="17">
    <source>
        <dbReference type="RefSeq" id="XP_065659288.1"/>
    </source>
</evidence>
<dbReference type="GO" id="GO:0005737">
    <property type="term" value="C:cytoplasm"/>
    <property type="evidence" value="ECO:0007669"/>
    <property type="project" value="TreeGrafter"/>
</dbReference>
<evidence type="ECO:0000256" key="5">
    <source>
        <dbReference type="ARBA" id="ARBA00022777"/>
    </source>
</evidence>
<feature type="domain" description="Inositol-tetrakisphosphate 1-kinase N-terminal" evidence="12">
    <location>
        <begin position="14"/>
        <end position="92"/>
    </location>
</feature>
<dbReference type="RefSeq" id="XP_002164841.1">
    <property type="nucleotide sequence ID" value="XM_002164805.3"/>
</dbReference>
<dbReference type="EMBL" id="HAAD01003932">
    <property type="protein sequence ID" value="CDG70164.1"/>
    <property type="molecule type" value="mRNA"/>
</dbReference>
<accession>T2MDG9</accession>
<evidence type="ECO:0000256" key="2">
    <source>
        <dbReference type="ARBA" id="ARBA00022679"/>
    </source>
</evidence>
<evidence type="ECO:0000313" key="19">
    <source>
        <dbReference type="RefSeq" id="XP_065659290.1"/>
    </source>
</evidence>
<proteinExistence type="evidence at transcript level"/>
<evidence type="ECO:0000313" key="16">
    <source>
        <dbReference type="RefSeq" id="XP_065659287.1"/>
    </source>
</evidence>
<dbReference type="SUPFAM" id="SSF56059">
    <property type="entry name" value="Glutathione synthetase ATP-binding domain-like"/>
    <property type="match status" value="1"/>
</dbReference>
<evidence type="ECO:0000313" key="20">
    <source>
        <dbReference type="RefSeq" id="XP_065659291.1"/>
    </source>
</evidence>
<evidence type="ECO:0000313" key="14">
    <source>
        <dbReference type="Proteomes" id="UP001652625"/>
    </source>
</evidence>
<feature type="binding site" evidence="10">
    <location>
        <position position="299"/>
    </location>
    <ligand>
        <name>Mg(2+)</name>
        <dbReference type="ChEBI" id="CHEBI:18420"/>
        <label>2</label>
    </ligand>
</feature>
<dbReference type="RefSeq" id="XP_012558826.1">
    <property type="nucleotide sequence ID" value="XM_012703372.1"/>
</dbReference>
<evidence type="ECO:0000313" key="21">
    <source>
        <dbReference type="RefSeq" id="XP_065659292.1"/>
    </source>
</evidence>
<dbReference type="GO" id="GO:0052726">
    <property type="term" value="F:inositol-1,3,4-trisphosphate 5-kinase activity"/>
    <property type="evidence" value="ECO:0007669"/>
    <property type="project" value="InterPro"/>
</dbReference>
<feature type="binding site" evidence="10">
    <location>
        <position position="297"/>
    </location>
    <ligand>
        <name>Mg(2+)</name>
        <dbReference type="ChEBI" id="CHEBI:18420"/>
        <label>1</label>
    </ligand>
</feature>
<dbReference type="GO" id="GO:0047325">
    <property type="term" value="F:inositol-3,4,5,6-tetrakisphosphate 1-kinase activity"/>
    <property type="evidence" value="ECO:0007669"/>
    <property type="project" value="UniProtKB-EC"/>
</dbReference>
<sequence>MIPLRVGICIVDYTRNKLQLPHLLEKLCDDGSMEFIVIDMNKSLTEQGPFDVIIQKVLEWYNVGEEQGNAKLRKLVSYVRSHQSIKMLDPIEETVRLADRFYSMEVMRDCQFTMKGIQVFVPKYIFLDDSNVKNALDVIAAGGIKFPIITKPPVTRCDAEAHDMSIIFSERRACDIVAPCVIQEFVNHGSMLYKVAAVGDKMYICERPSVKNLVGGIEPTVYFDSMTVSKRDIHNEDLHEQNPQTMKFRTTAGSCKHLLDSEIVTELLRHISNRVNLNLFGIDIIIEERTGNYGIIDLNYLPSYDGVLEYFAADLYSKLKVIDKERLFKCNSQNGTIHSTNNGISELTSDIKTVL</sequence>
<comment type="similarity">
    <text evidence="1 8">Belongs to the ITPK1 family.</text>
</comment>
<keyword evidence="5 8" id="KW-0418">Kinase</keyword>
<keyword evidence="4 8" id="KW-0547">Nucleotide-binding</keyword>
<dbReference type="PANTHER" id="PTHR14217:SF1">
    <property type="entry name" value="INOSITOL-TETRAKISPHOSPHATE 1-KINASE"/>
    <property type="match status" value="1"/>
</dbReference>
<dbReference type="OrthoDB" id="25308at2759"/>
<dbReference type="RefSeq" id="XP_065659292.1">
    <property type="nucleotide sequence ID" value="XM_065803220.1"/>
</dbReference>
<comment type="function">
    <text evidence="8">Kinase that can phosphorylate various inositol polyphosphate such as Ins(3,4,5,6)P4 or Ins(1,3,4)P3.</text>
</comment>
<dbReference type="PIRSF" id="PIRSF038186">
    <property type="entry name" value="ITPK"/>
    <property type="match status" value="1"/>
</dbReference>
<dbReference type="InterPro" id="IPR041429">
    <property type="entry name" value="ITPK1_N"/>
</dbReference>
<dbReference type="KEGG" id="hmg:100215092"/>
<dbReference type="RefSeq" id="XP_065659290.1">
    <property type="nucleotide sequence ID" value="XM_065803218.1"/>
</dbReference>
<dbReference type="RefSeq" id="XP_065659286.1">
    <property type="nucleotide sequence ID" value="XM_065803214.1"/>
</dbReference>
<keyword evidence="3 8" id="KW-0479">Metal-binding</keyword>
<feature type="binding site" evidence="9">
    <location>
        <begin position="183"/>
        <end position="194"/>
    </location>
    <ligand>
        <name>ATP</name>
        <dbReference type="ChEBI" id="CHEBI:30616"/>
    </ligand>
</feature>
<feature type="binding site" evidence="9">
    <location>
        <position position="194"/>
    </location>
    <ligand>
        <name>ATP</name>
        <dbReference type="ChEBI" id="CHEBI:30616"/>
    </ligand>
</feature>
<feature type="binding site" evidence="9">
    <location>
        <position position="56"/>
    </location>
    <ligand>
        <name>1D-myo-inositol 1,3,4-trisphosphate</name>
        <dbReference type="ChEBI" id="CHEBI:58414"/>
    </ligand>
</feature>
<dbReference type="RefSeq" id="XP_065659289.1">
    <property type="nucleotide sequence ID" value="XM_065803217.1"/>
</dbReference>
<dbReference type="Pfam" id="PF17927">
    <property type="entry name" value="Ins134_P3_kin_N"/>
    <property type="match status" value="1"/>
</dbReference>
<dbReference type="AlphaFoldDB" id="T2MDG9"/>
<evidence type="ECO:0000256" key="3">
    <source>
        <dbReference type="ARBA" id="ARBA00022723"/>
    </source>
</evidence>
<evidence type="ECO:0000259" key="12">
    <source>
        <dbReference type="Pfam" id="PF17927"/>
    </source>
</evidence>
<feature type="binding site" evidence="9">
    <location>
        <position position="303"/>
    </location>
    <ligand>
        <name>1D-myo-inositol 1,3,4-trisphosphate</name>
        <dbReference type="ChEBI" id="CHEBI:58414"/>
    </ligand>
</feature>
<dbReference type="EC" id="2.7.1.134" evidence="8"/>
<dbReference type="InterPro" id="IPR040464">
    <property type="entry name" value="InsP(3)kin_ATP-grasp"/>
</dbReference>
<dbReference type="RefSeq" id="XP_002164865.1">
    <property type="nucleotide sequence ID" value="XM_002164829.3"/>
</dbReference>
<evidence type="ECO:0000256" key="10">
    <source>
        <dbReference type="PIRSR" id="PIRSR038186-2"/>
    </source>
</evidence>
<feature type="binding site" evidence="9">
    <location>
        <position position="162"/>
    </location>
    <ligand>
        <name>1D-myo-inositol 1,3,4-trisphosphate</name>
        <dbReference type="ChEBI" id="CHEBI:58414"/>
    </ligand>
</feature>
<dbReference type="RefSeq" id="XP_012558827.1">
    <property type="nucleotide sequence ID" value="XM_012703373.1"/>
</dbReference>
<evidence type="ECO:0000313" key="18">
    <source>
        <dbReference type="RefSeq" id="XP_065659289.1"/>
    </source>
</evidence>
<dbReference type="GO" id="GO:0052725">
    <property type="term" value="F:inositol-1,3,4-trisphosphate 6-kinase activity"/>
    <property type="evidence" value="ECO:0007669"/>
    <property type="project" value="InterPro"/>
</dbReference>
<dbReference type="Pfam" id="PF05770">
    <property type="entry name" value="Ins134_P3_kin"/>
    <property type="match status" value="1"/>
</dbReference>
<dbReference type="GO" id="GO:0005524">
    <property type="term" value="F:ATP binding"/>
    <property type="evidence" value="ECO:0007669"/>
    <property type="project" value="UniProtKB-KW"/>
</dbReference>
<feature type="binding site" evidence="10">
    <location>
        <position position="283"/>
    </location>
    <ligand>
        <name>Mg(2+)</name>
        <dbReference type="ChEBI" id="CHEBI:18420"/>
        <label>1</label>
    </ligand>
</feature>
<evidence type="ECO:0000256" key="7">
    <source>
        <dbReference type="ARBA" id="ARBA00022842"/>
    </source>
</evidence>
<dbReference type="InterPro" id="IPR008656">
    <property type="entry name" value="Inositol_tetrakis-P_1-kinase"/>
</dbReference>
<feature type="binding site" evidence="9">
    <location>
        <position position="100"/>
    </location>
    <ligand>
        <name>ATP</name>
        <dbReference type="ChEBI" id="CHEBI:30616"/>
    </ligand>
</feature>
<dbReference type="OMA" id="ESCSHLT"/>
<dbReference type="Proteomes" id="UP001652625">
    <property type="component" value="Chromosome 08"/>
</dbReference>
<dbReference type="GO" id="GO:0032957">
    <property type="term" value="P:inositol trisphosphate metabolic process"/>
    <property type="evidence" value="ECO:0007669"/>
    <property type="project" value="InterPro"/>
</dbReference>
<keyword evidence="7 8" id="KW-0460">Magnesium</keyword>
<dbReference type="RefSeq" id="XP_065659287.1">
    <property type="nucleotide sequence ID" value="XM_065803215.1"/>
</dbReference>
<evidence type="ECO:0000256" key="9">
    <source>
        <dbReference type="PIRSR" id="PIRSR038186-1"/>
    </source>
</evidence>
<name>T2MDG9_HYDVU</name>
<evidence type="ECO:0000256" key="6">
    <source>
        <dbReference type="ARBA" id="ARBA00022840"/>
    </source>
</evidence>
<dbReference type="RefSeq" id="XP_002164914.1">
    <property type="nucleotide sequence ID" value="XM_002164878.3"/>
</dbReference>
<organism evidence="13">
    <name type="scientific">Hydra vulgaris</name>
    <name type="common">Hydra</name>
    <name type="synonym">Hydra attenuata</name>
    <dbReference type="NCBI Taxonomy" id="6087"/>
    <lineage>
        <taxon>Eukaryota</taxon>
        <taxon>Metazoa</taxon>
        <taxon>Cnidaria</taxon>
        <taxon>Hydrozoa</taxon>
        <taxon>Hydroidolina</taxon>
        <taxon>Anthoathecata</taxon>
        <taxon>Aplanulata</taxon>
        <taxon>Hydridae</taxon>
        <taxon>Hydra</taxon>
    </lineage>
</organism>
<dbReference type="GO" id="GO:0000287">
    <property type="term" value="F:magnesium ion binding"/>
    <property type="evidence" value="ECO:0007669"/>
    <property type="project" value="InterPro"/>
</dbReference>
<gene>
    <name evidence="13" type="primary">ITPK1</name>
    <name evidence="15 16 17 18 19 20 21" type="synonym">LOC100215092</name>
</gene>
<dbReference type="Gene3D" id="3.30.470.20">
    <property type="entry name" value="ATP-grasp fold, B domain"/>
    <property type="match status" value="1"/>
</dbReference>
<evidence type="ECO:0000259" key="11">
    <source>
        <dbReference type="Pfam" id="PF05770"/>
    </source>
</evidence>
<keyword evidence="6 8" id="KW-0067">ATP-binding</keyword>
<comment type="cofactor">
    <cofactor evidence="8 10">
        <name>Mg(2+)</name>
        <dbReference type="ChEBI" id="CHEBI:18420"/>
    </cofactor>
    <text evidence="8 10">Binds 2 magnesium ions per subunit.</text>
</comment>
<reference evidence="15 16" key="2">
    <citation type="submission" date="2025-05" db="UniProtKB">
        <authorList>
            <consortium name="RefSeq"/>
        </authorList>
    </citation>
    <scope>IDENTIFICATION</scope>
</reference>
<reference evidence="13" key="1">
    <citation type="journal article" date="2013" name="Genome Biol. Evol.">
        <title>Punctuated emergences of genetic and phenotypic innovations in eumetazoan, bilaterian, euteleostome, and hominidae ancestors.</title>
        <authorList>
            <person name="Wenger Y."/>
            <person name="Galliot B."/>
        </authorList>
    </citation>
    <scope>NUCLEOTIDE SEQUENCE</scope>
    <source>
        <tissue evidence="13">Whole animals</tissue>
    </source>
</reference>
<evidence type="ECO:0000256" key="8">
    <source>
        <dbReference type="PIRNR" id="PIRNR038186"/>
    </source>
</evidence>
<evidence type="ECO:0000256" key="1">
    <source>
        <dbReference type="ARBA" id="ARBA00009601"/>
    </source>
</evidence>
<feature type="binding site" evidence="9">
    <location>
        <position position="151"/>
    </location>
    <ligand>
        <name>ATP</name>
        <dbReference type="ChEBI" id="CHEBI:30616"/>
    </ligand>
</feature>
<feature type="domain" description="Inositol 1,3,4-trisphosphate 5/6-kinase ATP-grasp" evidence="11">
    <location>
        <begin position="118"/>
        <end position="312"/>
    </location>
</feature>
<keyword evidence="2 8" id="KW-0808">Transferase</keyword>
<protein>
    <recommendedName>
        <fullName evidence="8">Inositol-tetrakisphosphate 1-kinase</fullName>
        <ecNumber evidence="8">2.7.1.134</ecNumber>
    </recommendedName>
</protein>
<evidence type="ECO:0000313" key="13">
    <source>
        <dbReference type="EMBL" id="CDG70164.1"/>
    </source>
</evidence>
<keyword evidence="14" id="KW-1185">Reference proteome</keyword>